<evidence type="ECO:0000313" key="6">
    <source>
        <dbReference type="Proteomes" id="UP001224775"/>
    </source>
</evidence>
<feature type="domain" description="MSP" evidence="4">
    <location>
        <begin position="430"/>
        <end position="545"/>
    </location>
</feature>
<keyword evidence="2" id="KW-0812">Transmembrane</keyword>
<dbReference type="EMBL" id="JATAAI010000008">
    <property type="protein sequence ID" value="KAK1744054.1"/>
    <property type="molecule type" value="Genomic_DNA"/>
</dbReference>
<evidence type="ECO:0000259" key="4">
    <source>
        <dbReference type="PROSITE" id="PS50202"/>
    </source>
</evidence>
<dbReference type="InterPro" id="IPR000535">
    <property type="entry name" value="MSP_dom"/>
</dbReference>
<feature type="transmembrane region" description="Helical" evidence="2">
    <location>
        <begin position="1187"/>
        <end position="1207"/>
    </location>
</feature>
<feature type="region of interest" description="Disordered" evidence="1">
    <location>
        <begin position="15"/>
        <end position="61"/>
    </location>
</feature>
<feature type="compositionally biased region" description="Polar residues" evidence="1">
    <location>
        <begin position="1070"/>
        <end position="1081"/>
    </location>
</feature>
<evidence type="ECO:0000259" key="3">
    <source>
        <dbReference type="PROSITE" id="PS50181"/>
    </source>
</evidence>
<feature type="transmembrane region" description="Helical" evidence="2">
    <location>
        <begin position="1374"/>
        <end position="1402"/>
    </location>
</feature>
<protein>
    <recommendedName>
        <fullName evidence="7">F-box domain-containing protein</fullName>
    </recommendedName>
</protein>
<evidence type="ECO:0000256" key="1">
    <source>
        <dbReference type="SAM" id="MobiDB-lite"/>
    </source>
</evidence>
<feature type="transmembrane region" description="Helical" evidence="2">
    <location>
        <begin position="1332"/>
        <end position="1353"/>
    </location>
</feature>
<proteinExistence type="predicted"/>
<dbReference type="InterPro" id="IPR036047">
    <property type="entry name" value="F-box-like_dom_sf"/>
</dbReference>
<keyword evidence="6" id="KW-1185">Reference proteome</keyword>
<dbReference type="PROSITE" id="PS50202">
    <property type="entry name" value="MSP"/>
    <property type="match status" value="1"/>
</dbReference>
<feature type="region of interest" description="Disordered" evidence="1">
    <location>
        <begin position="120"/>
        <end position="139"/>
    </location>
</feature>
<gene>
    <name evidence="5" type="ORF">QTG54_005651</name>
</gene>
<reference evidence="5" key="1">
    <citation type="submission" date="2023-06" db="EMBL/GenBank/DDBJ databases">
        <title>Survivors Of The Sea: Transcriptome response of Skeletonema marinoi to long-term dormancy.</title>
        <authorList>
            <person name="Pinder M.I.M."/>
            <person name="Kourtchenko O."/>
            <person name="Robertson E.K."/>
            <person name="Larsson T."/>
            <person name="Maumus F."/>
            <person name="Osuna-Cruz C.M."/>
            <person name="Vancaester E."/>
            <person name="Stenow R."/>
            <person name="Vandepoele K."/>
            <person name="Ploug H."/>
            <person name="Bruchert V."/>
            <person name="Godhe A."/>
            <person name="Topel M."/>
        </authorList>
    </citation>
    <scope>NUCLEOTIDE SEQUENCE</scope>
    <source>
        <strain evidence="5">R05AC</strain>
    </source>
</reference>
<evidence type="ECO:0000313" key="5">
    <source>
        <dbReference type="EMBL" id="KAK1744054.1"/>
    </source>
</evidence>
<feature type="compositionally biased region" description="Polar residues" evidence="1">
    <location>
        <begin position="25"/>
        <end position="61"/>
    </location>
</feature>
<feature type="region of interest" description="Disordered" evidence="1">
    <location>
        <begin position="1060"/>
        <end position="1081"/>
    </location>
</feature>
<dbReference type="Gene3D" id="1.20.1280.50">
    <property type="match status" value="1"/>
</dbReference>
<feature type="transmembrane region" description="Helical" evidence="2">
    <location>
        <begin position="1422"/>
        <end position="1443"/>
    </location>
</feature>
<dbReference type="Proteomes" id="UP001224775">
    <property type="component" value="Unassembled WGS sequence"/>
</dbReference>
<dbReference type="InterPro" id="IPR001810">
    <property type="entry name" value="F-box_dom"/>
</dbReference>
<sequence length="1510" mass="170499">MNAISSHPIVSCRLLDRSPPPASNDFITSTNENDSTPQTSRLTTITPSSSPQQNKSAIESLPPDSTSHILSFLLPHELFDVCLISKSGYDMFNCDLLWKIKFRSRWNCLPDVPPRMIGGGGALSTSFHSDDGGGENGNGEQTNITSNGFWKRCFINAHSNPHDLWIRHYNCVTPEDVTTVVGRTVIPNDYSFEWSGGDEGCGKLFRRQMMWDQSKLQNQNEGDKKGDVMEFQNQFDSPVMKCCPTCRYHPMLHPSGYSNVTEAVEAELNYAKQRDYDATNNQPQQITDDPVETAEIVASAHALLCNSPPKTATSGGLESSVSKAIHYATQYSVAKWCRHLRLDDSKSSLLDRYNNNLNQRGEVDAIRPQSVQKEAIRAFECASTYNRKIETSQYQSSGVQFLSDAVFFNVHSRTSSCDQAATMTKELGRDVGNSSSISELGTNFETSYHTWHVIRLSNPDFIRPLTFRAYIQCPDVFTVYPSKGYLRPGETVYLTLGVRMKASMMNEAFERVDVEREEVESEMARLYATEGHLPFVPFAIRYMYAPPIPATPTDYASRPSFNNRPPFGPAAQQNQASQGSVLDHLWENVKSEADVRTIYISAHINNNYGFEEFQHATLSPFNIDVGSHHATTLTTNMPQILHKSIQLFAVIENLQKETEHSISGDTYRSEKKCVLCKRDWGPQSELLGRAYLLRRLECQKHVLLREQERANFERSLQMIPTLLHRVLSCEDEDDTGNLSAKVLGMNRICQLLYCMHREHIIPMKSKRLVSEEERQWYAHCESYIDETYADIQQVLVESRSGETSNHFTIDEQQWKRRGIYKTTKCTELIKAETDVATSLMYKPEPKHLQRLRSLDYNPFGRVTLGVQDDPNHATNISMHTDMFQNDALKSFAIACLMMGNPKVLIGHGVYDRVKKPGSIIRCPSLPVDTFFRPNRPERQNKLQEVLRMLERWALVAAACGWKPKNSTASLRQKYFGFKSINFEFNEQDPDGLKLIVFGQENFQINFQTTMAHYISNIPLPGQGKMFLLSSPQCEETVNFCHSINVLYIKVQPYANMLHPSMKEADDNEDGSQTQQSQVPIHQNNQQNDAVLALNVIMLIAMHLGWTIDDDYRGGFLLVNRRLLISAQWFANTIMTASLLASLISRKILLINPFPANGVMQVEFRSSLPINPFPVQTASSQARSSQRFLTPNECGVAAMIVVVFYFYIGRLSEREISRGYERELVGNTNGPMKKASFLARLALAIKRLWDASVPYFIQRWTYIPKWSRISYDDMSKTVVHHRSMDHREHRIFEAKSAREDKSNSSSRALGTGSYLIGFGCFTLSFMACSPHFSINSLTTFFCSVAYGMSLTIESMEIVRRTTSRGLLSLAKPRRLNTLVIGFILIGQLVGSSGGALFLAEFIVTTISLLLGGAATVTARAVESWITFLCLSSTSLWGFLSARLGLLDGMRKRHRGFPSNILCASLCSGVAMWITVLSDGGWNDVSPGEVIVVVLKEQGRNLSSSWRKWYYN</sequence>
<keyword evidence="2" id="KW-1133">Transmembrane helix</keyword>
<keyword evidence="2" id="KW-0472">Membrane</keyword>
<accession>A0AAD8YCR5</accession>
<dbReference type="SUPFAM" id="SSF81383">
    <property type="entry name" value="F-box domain"/>
    <property type="match status" value="1"/>
</dbReference>
<evidence type="ECO:0000256" key="2">
    <source>
        <dbReference type="SAM" id="Phobius"/>
    </source>
</evidence>
<organism evidence="5 6">
    <name type="scientific">Skeletonema marinoi</name>
    <dbReference type="NCBI Taxonomy" id="267567"/>
    <lineage>
        <taxon>Eukaryota</taxon>
        <taxon>Sar</taxon>
        <taxon>Stramenopiles</taxon>
        <taxon>Ochrophyta</taxon>
        <taxon>Bacillariophyta</taxon>
        <taxon>Coscinodiscophyceae</taxon>
        <taxon>Thalassiosirophycidae</taxon>
        <taxon>Thalassiosirales</taxon>
        <taxon>Skeletonemataceae</taxon>
        <taxon>Skeletonema</taxon>
        <taxon>Skeletonema marinoi-dohrnii complex</taxon>
    </lineage>
</organism>
<comment type="caution">
    <text evidence="5">The sequence shown here is derived from an EMBL/GenBank/DDBJ whole genome shotgun (WGS) entry which is preliminary data.</text>
</comment>
<evidence type="ECO:0008006" key="7">
    <source>
        <dbReference type="Google" id="ProtNLM"/>
    </source>
</evidence>
<feature type="domain" description="F-box" evidence="3">
    <location>
        <begin position="55"/>
        <end position="101"/>
    </location>
</feature>
<feature type="transmembrane region" description="Helical" evidence="2">
    <location>
        <begin position="1455"/>
        <end position="1474"/>
    </location>
</feature>
<name>A0AAD8YCR5_9STRA</name>
<dbReference type="PROSITE" id="PS50181">
    <property type="entry name" value="FBOX"/>
    <property type="match status" value="1"/>
</dbReference>
<feature type="transmembrane region" description="Helical" evidence="2">
    <location>
        <begin position="1307"/>
        <end position="1326"/>
    </location>
</feature>